<sequence>LYNVKENISKQTSLDVNYFNPFTNIEVDKKVDLDYLNQNMYLFNVAVGLALRKAGDK</sequence>
<organism evidence="1 2">
    <name type="scientific">Flexistipes sinusarabici</name>
    <dbReference type="NCBI Taxonomy" id="2352"/>
    <lineage>
        <taxon>Bacteria</taxon>
        <taxon>Pseudomonadati</taxon>
        <taxon>Deferribacterota</taxon>
        <taxon>Deferribacteres</taxon>
        <taxon>Deferribacterales</taxon>
        <taxon>Flexistipitaceae</taxon>
        <taxon>Flexistipes</taxon>
    </lineage>
</organism>
<dbReference type="Proteomes" id="UP000262325">
    <property type="component" value="Unassembled WGS sequence"/>
</dbReference>
<gene>
    <name evidence="1" type="ORF">DHM44_04275</name>
</gene>
<feature type="non-terminal residue" evidence="1">
    <location>
        <position position="1"/>
    </location>
</feature>
<dbReference type="EMBL" id="DPPF01000087">
    <property type="protein sequence ID" value="HCW92878.1"/>
    <property type="molecule type" value="Genomic_DNA"/>
</dbReference>
<dbReference type="Pfam" id="PF11104">
    <property type="entry name" value="PilM_2"/>
    <property type="match status" value="1"/>
</dbReference>
<proteinExistence type="predicted"/>
<dbReference type="InterPro" id="IPR005883">
    <property type="entry name" value="PilM"/>
</dbReference>
<comment type="caution">
    <text evidence="1">The sequence shown here is derived from an EMBL/GenBank/DDBJ whole genome shotgun (WGS) entry which is preliminary data.</text>
</comment>
<name>A0A3D5QAY7_FLESI</name>
<accession>A0A3D5QAY7</accession>
<dbReference type="AlphaFoldDB" id="A0A3D5QAY7"/>
<dbReference type="Gene3D" id="3.30.420.40">
    <property type="match status" value="1"/>
</dbReference>
<evidence type="ECO:0000313" key="1">
    <source>
        <dbReference type="EMBL" id="HCW92878.1"/>
    </source>
</evidence>
<evidence type="ECO:0000313" key="2">
    <source>
        <dbReference type="Proteomes" id="UP000262325"/>
    </source>
</evidence>
<protein>
    <submittedName>
        <fullName evidence="1">Pilus assembly protein PilM</fullName>
    </submittedName>
</protein>
<reference evidence="1 2" key="1">
    <citation type="journal article" date="2018" name="Nat. Biotechnol.">
        <title>A standardized bacterial taxonomy based on genome phylogeny substantially revises the tree of life.</title>
        <authorList>
            <person name="Parks D.H."/>
            <person name="Chuvochina M."/>
            <person name="Waite D.W."/>
            <person name="Rinke C."/>
            <person name="Skarshewski A."/>
            <person name="Chaumeil P.A."/>
            <person name="Hugenholtz P."/>
        </authorList>
    </citation>
    <scope>NUCLEOTIDE SEQUENCE [LARGE SCALE GENOMIC DNA]</scope>
    <source>
        <strain evidence="1">UBA8672</strain>
    </source>
</reference>